<feature type="transmembrane region" description="Helical" evidence="9">
    <location>
        <begin position="472"/>
        <end position="493"/>
    </location>
</feature>
<dbReference type="PANTHER" id="PTHR30614">
    <property type="entry name" value="MEMBRANE COMPONENT OF AMINO ACID ABC TRANSPORTER"/>
    <property type="match status" value="1"/>
</dbReference>
<dbReference type="NCBIfam" id="TIGR01726">
    <property type="entry name" value="HEQRo_perm_3TM"/>
    <property type="match status" value="1"/>
</dbReference>
<dbReference type="RefSeq" id="WP_045923177.1">
    <property type="nucleotide sequence ID" value="NZ_JBHTHW010000005.1"/>
</dbReference>
<evidence type="ECO:0000256" key="8">
    <source>
        <dbReference type="ARBA" id="ARBA00023136"/>
    </source>
</evidence>
<keyword evidence="4" id="KW-1003">Cell membrane</keyword>
<dbReference type="Pfam" id="PF00497">
    <property type="entry name" value="SBP_bac_3"/>
    <property type="match status" value="1"/>
</dbReference>
<keyword evidence="5 9" id="KW-0812">Transmembrane</keyword>
<dbReference type="AlphaFoldDB" id="A0A0F4KQJ7"/>
<keyword evidence="6" id="KW-0029">Amino-acid transport</keyword>
<evidence type="ECO:0000259" key="10">
    <source>
        <dbReference type="PROSITE" id="PS50928"/>
    </source>
</evidence>
<dbReference type="CDD" id="cd06261">
    <property type="entry name" value="TM_PBP2"/>
    <property type="match status" value="1"/>
</dbReference>
<evidence type="ECO:0000256" key="5">
    <source>
        <dbReference type="ARBA" id="ARBA00022692"/>
    </source>
</evidence>
<dbReference type="STRING" id="1218508.JG29_13410"/>
<evidence type="ECO:0000313" key="11">
    <source>
        <dbReference type="EMBL" id="KJY48289.1"/>
    </source>
</evidence>
<dbReference type="InterPro" id="IPR010065">
    <property type="entry name" value="AA_ABC_transptr_permease_3TM"/>
</dbReference>
<organism evidence="11 12">
    <name type="scientific">Bombilactobacillus mellis</name>
    <dbReference type="NCBI Taxonomy" id="1218508"/>
    <lineage>
        <taxon>Bacteria</taxon>
        <taxon>Bacillati</taxon>
        <taxon>Bacillota</taxon>
        <taxon>Bacilli</taxon>
        <taxon>Lactobacillales</taxon>
        <taxon>Lactobacillaceae</taxon>
        <taxon>Bombilactobacillus</taxon>
    </lineage>
</organism>
<sequence length="503" mass="54667">MKKLGHWLTVILITILFIGNIGTLGVQAADNNTPTNDEYLQKVKNKGTLVMGTSPDFPPYEFIAHGKSKIVGMDVAIAQKIAQDMGVKLVIKSMDFDSLLVALQTGKVDMVMAGMSKTAKRAKSVDFSNIYFHGGMDLVINKADKNKFTSYKALTGQAVGAQTGSIQYNWVKKDVKKVQLKGMDKITDLMLALQTHKVAAVVLDQASAEAYANNTKGLMAIDAGFNVKVPGTAIAFPKGAQSLVNAANTSIADIKSKDLINKKYLPEAGKYMVSGSFKAQKGKQAQKKSKANNSMWAYKDFFAAGLGYTILISAISVVFGFLLGVILSLMRLSHNKFAQVVATSYIEFVRGTPLMVQLLFVYFGLGLIVNIPSLLSGIIAVSLNSAAYVAEVIRSGINSIPVGQTEASRSLGMSRSMTMKYIILPQAMKNIWPALGNEFVSLIKESSIVSVIGVKDLIYQSKIVQSDTYRGVMPLVVTMVLYFIITFGISRLMKHFEGKMSHE</sequence>
<accession>A0A0F4KQJ7</accession>
<proteinExistence type="inferred from homology"/>
<comment type="caution">
    <text evidence="11">The sequence shown here is derived from an EMBL/GenBank/DDBJ whole genome shotgun (WGS) entry which is preliminary data.</text>
</comment>
<evidence type="ECO:0000256" key="9">
    <source>
        <dbReference type="RuleBase" id="RU363032"/>
    </source>
</evidence>
<evidence type="ECO:0000256" key="2">
    <source>
        <dbReference type="ARBA" id="ARBA00010072"/>
    </source>
</evidence>
<dbReference type="SMART" id="SM00062">
    <property type="entry name" value="PBPb"/>
    <property type="match status" value="1"/>
</dbReference>
<dbReference type="SUPFAM" id="SSF53850">
    <property type="entry name" value="Periplasmic binding protein-like II"/>
    <property type="match status" value="1"/>
</dbReference>
<dbReference type="GO" id="GO:0006865">
    <property type="term" value="P:amino acid transport"/>
    <property type="evidence" value="ECO:0007669"/>
    <property type="project" value="UniProtKB-KW"/>
</dbReference>
<gene>
    <name evidence="11" type="ORF">JG29_13410</name>
</gene>
<comment type="subcellular location">
    <subcellularLocation>
        <location evidence="1 9">Cell membrane</location>
        <topology evidence="1 9">Multi-pass membrane protein</topology>
    </subcellularLocation>
</comment>
<dbReference type="InterPro" id="IPR043429">
    <property type="entry name" value="ArtM/GltK/GlnP/TcyL/YhdX-like"/>
</dbReference>
<dbReference type="PANTHER" id="PTHR30614:SF20">
    <property type="entry name" value="GLUTAMINE TRANSPORT SYSTEM PERMEASE PROTEIN GLNP"/>
    <property type="match status" value="1"/>
</dbReference>
<dbReference type="HOGENOM" id="CLU_019602_20_4_9"/>
<keyword evidence="7 9" id="KW-1133">Transmembrane helix</keyword>
<evidence type="ECO:0000256" key="6">
    <source>
        <dbReference type="ARBA" id="ARBA00022970"/>
    </source>
</evidence>
<dbReference type="PROSITE" id="PS50928">
    <property type="entry name" value="ABC_TM1"/>
    <property type="match status" value="1"/>
</dbReference>
<dbReference type="GO" id="GO:0043190">
    <property type="term" value="C:ATP-binding cassette (ABC) transporter complex"/>
    <property type="evidence" value="ECO:0007669"/>
    <property type="project" value="InterPro"/>
</dbReference>
<dbReference type="Pfam" id="PF00528">
    <property type="entry name" value="BPD_transp_1"/>
    <property type="match status" value="1"/>
</dbReference>
<evidence type="ECO:0000256" key="7">
    <source>
        <dbReference type="ARBA" id="ARBA00022989"/>
    </source>
</evidence>
<keyword evidence="12" id="KW-1185">Reference proteome</keyword>
<dbReference type="Proteomes" id="UP000033695">
    <property type="component" value="Unassembled WGS sequence"/>
</dbReference>
<evidence type="ECO:0000256" key="3">
    <source>
        <dbReference type="ARBA" id="ARBA00022448"/>
    </source>
</evidence>
<dbReference type="OrthoDB" id="9811552at2"/>
<dbReference type="InterPro" id="IPR035906">
    <property type="entry name" value="MetI-like_sf"/>
</dbReference>
<reference evidence="11 12" key="1">
    <citation type="submission" date="2014-12" db="EMBL/GenBank/DDBJ databases">
        <title>Comparative genomics of the lactic acid bacteria isolated from the honey bee gut.</title>
        <authorList>
            <person name="Ellegaard K.M."/>
            <person name="Tamarit D."/>
            <person name="Javelind E."/>
            <person name="Olofsson T."/>
            <person name="Andersson S.G."/>
            <person name="Vasquez A."/>
        </authorList>
    </citation>
    <scope>NUCLEOTIDE SEQUENCE [LARGE SCALE GENOMIC DNA]</scope>
    <source>
        <strain evidence="11 12">Hon2</strain>
    </source>
</reference>
<dbReference type="SUPFAM" id="SSF161098">
    <property type="entry name" value="MetI-like"/>
    <property type="match status" value="1"/>
</dbReference>
<protein>
    <submittedName>
        <fullName evidence="11">ABC-type amino acid transport system, permease and periplasmic component</fullName>
    </submittedName>
</protein>
<dbReference type="GO" id="GO:0022857">
    <property type="term" value="F:transmembrane transporter activity"/>
    <property type="evidence" value="ECO:0007669"/>
    <property type="project" value="InterPro"/>
</dbReference>
<dbReference type="Gene3D" id="3.40.190.10">
    <property type="entry name" value="Periplasmic binding protein-like II"/>
    <property type="match status" value="2"/>
</dbReference>
<evidence type="ECO:0000256" key="1">
    <source>
        <dbReference type="ARBA" id="ARBA00004651"/>
    </source>
</evidence>
<comment type="similarity">
    <text evidence="2">Belongs to the binding-protein-dependent transport system permease family. HisMQ subfamily.</text>
</comment>
<name>A0A0F4KQJ7_9LACO</name>
<dbReference type="EMBL" id="JXBZ01000009">
    <property type="protein sequence ID" value="KJY48289.1"/>
    <property type="molecule type" value="Genomic_DNA"/>
</dbReference>
<dbReference type="PATRIC" id="fig|1218508.4.peg.1331"/>
<feature type="transmembrane region" description="Helical" evidence="9">
    <location>
        <begin position="359"/>
        <end position="381"/>
    </location>
</feature>
<dbReference type="InterPro" id="IPR000515">
    <property type="entry name" value="MetI-like"/>
</dbReference>
<dbReference type="FunFam" id="1.10.3720.10:FF:000033">
    <property type="entry name" value="Polar amino acid ABC transporter permease"/>
    <property type="match status" value="1"/>
</dbReference>
<dbReference type="InterPro" id="IPR001638">
    <property type="entry name" value="Solute-binding_3/MltF_N"/>
</dbReference>
<dbReference type="Gene3D" id="1.10.3720.10">
    <property type="entry name" value="MetI-like"/>
    <property type="match status" value="1"/>
</dbReference>
<evidence type="ECO:0000313" key="12">
    <source>
        <dbReference type="Proteomes" id="UP000033695"/>
    </source>
</evidence>
<evidence type="ECO:0000256" key="4">
    <source>
        <dbReference type="ARBA" id="ARBA00022475"/>
    </source>
</evidence>
<keyword evidence="3 9" id="KW-0813">Transport</keyword>
<feature type="domain" description="ABC transmembrane type-1" evidence="10">
    <location>
        <begin position="306"/>
        <end position="493"/>
    </location>
</feature>
<keyword evidence="8 9" id="KW-0472">Membrane</keyword>
<feature type="transmembrane region" description="Helical" evidence="9">
    <location>
        <begin position="301"/>
        <end position="327"/>
    </location>
</feature>